<organism evidence="5 6">
    <name type="scientific">Sungouiella intermedia</name>
    <dbReference type="NCBI Taxonomy" id="45354"/>
    <lineage>
        <taxon>Eukaryota</taxon>
        <taxon>Fungi</taxon>
        <taxon>Dikarya</taxon>
        <taxon>Ascomycota</taxon>
        <taxon>Saccharomycotina</taxon>
        <taxon>Pichiomycetes</taxon>
        <taxon>Metschnikowiaceae</taxon>
        <taxon>Sungouiella</taxon>
    </lineage>
</organism>
<proteinExistence type="predicted"/>
<name>A0A1L0BJT0_9ASCO</name>
<evidence type="ECO:0000256" key="3">
    <source>
        <dbReference type="SAM" id="SignalP"/>
    </source>
</evidence>
<dbReference type="InterPro" id="IPR009038">
    <property type="entry name" value="GOLD_dom"/>
</dbReference>
<feature type="domain" description="GOLD" evidence="4">
    <location>
        <begin position="23"/>
        <end position="282"/>
    </location>
</feature>
<evidence type="ECO:0000313" key="6">
    <source>
        <dbReference type="Proteomes" id="UP000182334"/>
    </source>
</evidence>
<keyword evidence="6" id="KW-1185">Reference proteome</keyword>
<protein>
    <submittedName>
        <fullName evidence="5">CIC11C00000001422</fullName>
    </submittedName>
</protein>
<feature type="coiled-coil region" evidence="1">
    <location>
        <begin position="213"/>
        <end position="240"/>
    </location>
</feature>
<keyword evidence="3" id="KW-0732">Signal</keyword>
<reference evidence="5 6" key="1">
    <citation type="submission" date="2016-10" db="EMBL/GenBank/DDBJ databases">
        <authorList>
            <person name="de Groot N.N."/>
        </authorList>
    </citation>
    <scope>NUCLEOTIDE SEQUENCE [LARGE SCALE GENOMIC DNA]</scope>
    <source>
        <strain evidence="5 6">CBS 141442</strain>
    </source>
</reference>
<keyword evidence="1" id="KW-0175">Coiled coil</keyword>
<evidence type="ECO:0000256" key="1">
    <source>
        <dbReference type="SAM" id="Coils"/>
    </source>
</evidence>
<evidence type="ECO:0000256" key="2">
    <source>
        <dbReference type="SAM" id="Phobius"/>
    </source>
</evidence>
<dbReference type="EMBL" id="LT635758">
    <property type="protein sequence ID" value="SGZ51617.1"/>
    <property type="molecule type" value="Genomic_DNA"/>
</dbReference>
<sequence length="287" mass="33287">MELLFLKLLWGLALSICISSCLAIGMTIPPVVTGDQKKYSSLNNLMNCISYRTFKDDVILVTVDSGDRIGSQQLNLKVFDSENNILKSMEDMADEQTFMFTNLNNPTLLESIKNSNPKKPRDNYNDLMSVHSGKSYIYVCFDNIYFDKSWSFQKHPRDVMLHVSIRNITSLLQTNYNHYAKYFNQLNDPVDAKIDENNEFKLDFSEVDFDKAMDLLQTKLNEVSEELKSTEGIIKMLMDNESKLRDVNEAIYEDYTRTSIVLIACICIFGLCQIIYYKCYFTRRKLL</sequence>
<feature type="chain" id="PRO_5012724378" evidence="3">
    <location>
        <begin position="24"/>
        <end position="287"/>
    </location>
</feature>
<dbReference type="SMART" id="SM01190">
    <property type="entry name" value="EMP24_GP25L"/>
    <property type="match status" value="1"/>
</dbReference>
<evidence type="ECO:0000259" key="4">
    <source>
        <dbReference type="SMART" id="SM01190"/>
    </source>
</evidence>
<evidence type="ECO:0000313" key="5">
    <source>
        <dbReference type="EMBL" id="SGZ51617.1"/>
    </source>
</evidence>
<dbReference type="Proteomes" id="UP000182334">
    <property type="component" value="Chromosome III"/>
</dbReference>
<keyword evidence="2" id="KW-0472">Membrane</keyword>
<feature type="transmembrane region" description="Helical" evidence="2">
    <location>
        <begin position="259"/>
        <end position="277"/>
    </location>
</feature>
<dbReference type="Pfam" id="PF01105">
    <property type="entry name" value="EMP24_GP25L"/>
    <property type="match status" value="1"/>
</dbReference>
<gene>
    <name evidence="5" type="ORF">SAMEA4029010_CIC11G00000001422</name>
</gene>
<keyword evidence="2" id="KW-1133">Transmembrane helix</keyword>
<dbReference type="OrthoDB" id="4013248at2759"/>
<keyword evidence="2" id="KW-0812">Transmembrane</keyword>
<feature type="signal peptide" evidence="3">
    <location>
        <begin position="1"/>
        <end position="23"/>
    </location>
</feature>
<accession>A0A1L0BJT0</accession>
<dbReference type="AlphaFoldDB" id="A0A1L0BJT0"/>